<accession>A0A6C0K5D4</accession>
<evidence type="ECO:0000313" key="1">
    <source>
        <dbReference type="EMBL" id="QHU11927.1"/>
    </source>
</evidence>
<sequence>MIKNRMGFIGEKKKFFFFKPVSKIVGGYSKL</sequence>
<dbReference type="EMBL" id="MN740792">
    <property type="protein sequence ID" value="QHU11927.1"/>
    <property type="molecule type" value="Genomic_DNA"/>
</dbReference>
<proteinExistence type="predicted"/>
<organism evidence="1">
    <name type="scientific">viral metagenome</name>
    <dbReference type="NCBI Taxonomy" id="1070528"/>
    <lineage>
        <taxon>unclassified sequences</taxon>
        <taxon>metagenomes</taxon>
        <taxon>organismal metagenomes</taxon>
    </lineage>
</organism>
<protein>
    <submittedName>
        <fullName evidence="1">Uncharacterized protein</fullName>
    </submittedName>
</protein>
<name>A0A6C0K5D4_9ZZZZ</name>
<dbReference type="AlphaFoldDB" id="A0A6C0K5D4"/>
<reference evidence="1" key="1">
    <citation type="journal article" date="2020" name="Nature">
        <title>Giant virus diversity and host interactions through global metagenomics.</title>
        <authorList>
            <person name="Schulz F."/>
            <person name="Roux S."/>
            <person name="Paez-Espino D."/>
            <person name="Jungbluth S."/>
            <person name="Walsh D.A."/>
            <person name="Denef V.J."/>
            <person name="McMahon K.D."/>
            <person name="Konstantinidis K.T."/>
            <person name="Eloe-Fadrosh E.A."/>
            <person name="Kyrpides N.C."/>
            <person name="Woyke T."/>
        </authorList>
    </citation>
    <scope>NUCLEOTIDE SEQUENCE</scope>
    <source>
        <strain evidence="1">GVMAG-S-1101169-75</strain>
    </source>
</reference>